<sequence>MASLRGLSRPTRGLPLSQLSRQTYTVCSRRCASSQAPDADAALRDLETDSLLSAPPLSEEEKRQFRPWKRAADRKFNLPGARYQYHPPKYNRGPLHPIQSPPSSDPIARDFVPGPFNFPRLKQTYQSTIVPDLMTLTYMHVPPGTPKKEHPDRLRGWDGSSPYHKNRPARGPRGNPELPLLERDITFKNVPEIKEVTIASYVPAAVKEPDHLLTARAALLALTGKLPHVTQTKANVAQWGIKQGEKAGVKATMYGNEAYEFLDRCIHLVFPKIKDWKGIRATTGDGSGNLAWGFTPEELKLFPEIEVNYAMYPAKPQMLPGCRVFVKTTATSDRQARLLLEAFGVPFYGPVRD</sequence>
<dbReference type="InterPro" id="IPR002132">
    <property type="entry name" value="Ribosomal_uL5"/>
</dbReference>
<dbReference type="Pfam" id="PF00281">
    <property type="entry name" value="Ribosomal_L5"/>
    <property type="match status" value="1"/>
</dbReference>
<feature type="domain" description="Large ribosomal subunit protein uL5 C-terminal" evidence="6">
    <location>
        <begin position="247"/>
        <end position="347"/>
    </location>
</feature>
<evidence type="ECO:0000256" key="3">
    <source>
        <dbReference type="ARBA" id="ARBA00023274"/>
    </source>
</evidence>
<evidence type="ECO:0000313" key="8">
    <source>
        <dbReference type="Proteomes" id="UP000078237"/>
    </source>
</evidence>
<evidence type="ECO:0000256" key="2">
    <source>
        <dbReference type="ARBA" id="ARBA00022980"/>
    </source>
</evidence>
<dbReference type="AlphaFoldDB" id="A0A175W3H1"/>
<dbReference type="Pfam" id="PF00673">
    <property type="entry name" value="Ribosomal_L5_C"/>
    <property type="match status" value="1"/>
</dbReference>
<dbReference type="InterPro" id="IPR031310">
    <property type="entry name" value="Ribosomal_uL5_N"/>
</dbReference>
<evidence type="ECO:0000259" key="6">
    <source>
        <dbReference type="Pfam" id="PF00673"/>
    </source>
</evidence>
<keyword evidence="2" id="KW-0689">Ribosomal protein</keyword>
<accession>A0A175W3H1</accession>
<name>A0A175W3H1_9PEZI</name>
<reference evidence="7 8" key="1">
    <citation type="journal article" date="2016" name="Genome Announc.">
        <title>Genome Sequence of Madurella mycetomatis mm55, Isolated from a Human Mycetoma Case in Sudan.</title>
        <authorList>
            <person name="Smit S."/>
            <person name="Derks M.F."/>
            <person name="Bervoets S."/>
            <person name="Fahal A."/>
            <person name="van Leeuwen W."/>
            <person name="van Belkum A."/>
            <person name="van de Sande W.W."/>
        </authorList>
    </citation>
    <scope>NUCLEOTIDE SEQUENCE [LARGE SCALE GENOMIC DNA]</scope>
    <source>
        <strain evidence="8">mm55</strain>
    </source>
</reference>
<comment type="caution">
    <text evidence="7">The sequence shown here is derived from an EMBL/GenBank/DDBJ whole genome shotgun (WGS) entry which is preliminary data.</text>
</comment>
<feature type="compositionally biased region" description="Basic and acidic residues" evidence="4">
    <location>
        <begin position="146"/>
        <end position="156"/>
    </location>
</feature>
<dbReference type="GO" id="GO:0006412">
    <property type="term" value="P:translation"/>
    <property type="evidence" value="ECO:0007669"/>
    <property type="project" value="InterPro"/>
</dbReference>
<dbReference type="InterPro" id="IPR031309">
    <property type="entry name" value="Ribosomal_uL5_C"/>
</dbReference>
<evidence type="ECO:0000313" key="7">
    <source>
        <dbReference type="EMBL" id="KXX77564.1"/>
    </source>
</evidence>
<dbReference type="GO" id="GO:0005840">
    <property type="term" value="C:ribosome"/>
    <property type="evidence" value="ECO:0007669"/>
    <property type="project" value="UniProtKB-KW"/>
</dbReference>
<dbReference type="PANTHER" id="PTHR11994">
    <property type="entry name" value="60S RIBOSOMAL PROTEIN L11-RELATED"/>
    <property type="match status" value="1"/>
</dbReference>
<keyword evidence="8" id="KW-1185">Reference proteome</keyword>
<protein>
    <submittedName>
        <fullName evidence="7">Uncharacterized protein</fullName>
    </submittedName>
</protein>
<dbReference type="STRING" id="100816.A0A175W3H1"/>
<evidence type="ECO:0000256" key="1">
    <source>
        <dbReference type="ARBA" id="ARBA00008553"/>
    </source>
</evidence>
<feature type="domain" description="Large ribosomal subunit protein uL5 N-terminal" evidence="5">
    <location>
        <begin position="189"/>
        <end position="242"/>
    </location>
</feature>
<proteinExistence type="inferred from homology"/>
<dbReference type="Proteomes" id="UP000078237">
    <property type="component" value="Unassembled WGS sequence"/>
</dbReference>
<dbReference type="Gene3D" id="3.30.1440.10">
    <property type="match status" value="1"/>
</dbReference>
<keyword evidence="3" id="KW-0687">Ribonucleoprotein</keyword>
<dbReference type="InterPro" id="IPR022803">
    <property type="entry name" value="Ribosomal_uL5_dom_sf"/>
</dbReference>
<dbReference type="GO" id="GO:1990904">
    <property type="term" value="C:ribonucleoprotein complex"/>
    <property type="evidence" value="ECO:0007669"/>
    <property type="project" value="UniProtKB-KW"/>
</dbReference>
<dbReference type="EMBL" id="LCTW02000154">
    <property type="protein sequence ID" value="KXX77564.1"/>
    <property type="molecule type" value="Genomic_DNA"/>
</dbReference>
<evidence type="ECO:0000256" key="4">
    <source>
        <dbReference type="SAM" id="MobiDB-lite"/>
    </source>
</evidence>
<organism evidence="7 8">
    <name type="scientific">Madurella mycetomatis</name>
    <dbReference type="NCBI Taxonomy" id="100816"/>
    <lineage>
        <taxon>Eukaryota</taxon>
        <taxon>Fungi</taxon>
        <taxon>Dikarya</taxon>
        <taxon>Ascomycota</taxon>
        <taxon>Pezizomycotina</taxon>
        <taxon>Sordariomycetes</taxon>
        <taxon>Sordariomycetidae</taxon>
        <taxon>Sordariales</taxon>
        <taxon>Sordariales incertae sedis</taxon>
        <taxon>Madurella</taxon>
    </lineage>
</organism>
<feature type="region of interest" description="Disordered" evidence="4">
    <location>
        <begin position="79"/>
        <end position="105"/>
    </location>
</feature>
<comment type="similarity">
    <text evidence="1">Belongs to the universal ribosomal protein uL5 family.</text>
</comment>
<dbReference type="GO" id="GO:0003735">
    <property type="term" value="F:structural constituent of ribosome"/>
    <property type="evidence" value="ECO:0007669"/>
    <property type="project" value="InterPro"/>
</dbReference>
<dbReference type="OrthoDB" id="539541at2759"/>
<dbReference type="VEuPathDB" id="FungiDB:MMYC01_205366"/>
<feature type="region of interest" description="Disordered" evidence="4">
    <location>
        <begin position="143"/>
        <end position="179"/>
    </location>
</feature>
<dbReference type="SUPFAM" id="SSF55282">
    <property type="entry name" value="RL5-like"/>
    <property type="match status" value="1"/>
</dbReference>
<evidence type="ECO:0000259" key="5">
    <source>
        <dbReference type="Pfam" id="PF00281"/>
    </source>
</evidence>
<gene>
    <name evidence="7" type="ORF">MMYC01_205366</name>
</gene>